<dbReference type="Pfam" id="PF00005">
    <property type="entry name" value="ABC_tran"/>
    <property type="match status" value="1"/>
</dbReference>
<dbReference type="KEGG" id="abp:AGABI1DRAFT74849"/>
<evidence type="ECO:0000313" key="6">
    <source>
        <dbReference type="Proteomes" id="UP000008493"/>
    </source>
</evidence>
<dbReference type="HOGENOM" id="CLU_000604_63_0_1"/>
<name>K5VYY0_AGABU</name>
<dbReference type="GO" id="GO:0015421">
    <property type="term" value="F:ABC-type oligopeptide transporter activity"/>
    <property type="evidence" value="ECO:0007669"/>
    <property type="project" value="TreeGrafter"/>
</dbReference>
<dbReference type="EMBL" id="JH971390">
    <property type="protein sequence ID" value="EKM79704.1"/>
    <property type="molecule type" value="Genomic_DNA"/>
</dbReference>
<feature type="compositionally biased region" description="Polar residues" evidence="3">
    <location>
        <begin position="1"/>
        <end position="15"/>
    </location>
</feature>
<dbReference type="PANTHER" id="PTHR43394:SF1">
    <property type="entry name" value="ATP-BINDING CASSETTE SUB-FAMILY B MEMBER 10, MITOCHONDRIAL"/>
    <property type="match status" value="1"/>
</dbReference>
<keyword evidence="2" id="KW-0067">ATP-binding</keyword>
<dbReference type="GO" id="GO:0005524">
    <property type="term" value="F:ATP binding"/>
    <property type="evidence" value="ECO:0007669"/>
    <property type="project" value="UniProtKB-KW"/>
</dbReference>
<evidence type="ECO:0000256" key="1">
    <source>
        <dbReference type="ARBA" id="ARBA00022741"/>
    </source>
</evidence>
<dbReference type="SUPFAM" id="SSF52540">
    <property type="entry name" value="P-loop containing nucleoside triphosphate hydrolases"/>
    <property type="match status" value="1"/>
</dbReference>
<dbReference type="GeneID" id="18831222"/>
<gene>
    <name evidence="5" type="ORF">AGABI1DRAFT_74849</name>
</gene>
<proteinExistence type="predicted"/>
<dbReference type="OrthoDB" id="6500128at2759"/>
<dbReference type="InParanoid" id="K5VYY0"/>
<dbReference type="PANTHER" id="PTHR43394">
    <property type="entry name" value="ATP-DEPENDENT PERMEASE MDL1, MITOCHONDRIAL"/>
    <property type="match status" value="1"/>
</dbReference>
<organism evidence="5 6">
    <name type="scientific">Agaricus bisporus var. burnettii (strain JB137-S8 / ATCC MYA-4627 / FGSC 10392)</name>
    <name type="common">White button mushroom</name>
    <dbReference type="NCBI Taxonomy" id="597362"/>
    <lineage>
        <taxon>Eukaryota</taxon>
        <taxon>Fungi</taxon>
        <taxon>Dikarya</taxon>
        <taxon>Basidiomycota</taxon>
        <taxon>Agaricomycotina</taxon>
        <taxon>Agaricomycetes</taxon>
        <taxon>Agaricomycetidae</taxon>
        <taxon>Agaricales</taxon>
        <taxon>Agaricineae</taxon>
        <taxon>Agaricaceae</taxon>
        <taxon>Agaricus</taxon>
    </lineage>
</organism>
<reference evidence="6" key="1">
    <citation type="journal article" date="2012" name="Proc. Natl. Acad. Sci. U.S.A.">
        <title>Genome sequence of the button mushroom Agaricus bisporus reveals mechanisms governing adaptation to a humic-rich ecological niche.</title>
        <authorList>
            <person name="Morin E."/>
            <person name="Kohler A."/>
            <person name="Baker A.R."/>
            <person name="Foulongne-Oriol M."/>
            <person name="Lombard V."/>
            <person name="Nagy L.G."/>
            <person name="Ohm R.A."/>
            <person name="Patyshakuliyeva A."/>
            <person name="Brun A."/>
            <person name="Aerts A.L."/>
            <person name="Bailey A.M."/>
            <person name="Billette C."/>
            <person name="Coutinho P.M."/>
            <person name="Deakin G."/>
            <person name="Doddapaneni H."/>
            <person name="Floudas D."/>
            <person name="Grimwood J."/>
            <person name="Hilden K."/>
            <person name="Kuees U."/>
            <person name="LaButti K.M."/>
            <person name="Lapidus A."/>
            <person name="Lindquist E.A."/>
            <person name="Lucas S.M."/>
            <person name="Murat C."/>
            <person name="Riley R.W."/>
            <person name="Salamov A.A."/>
            <person name="Schmutz J."/>
            <person name="Subramanian V."/>
            <person name="Woesten H.A.B."/>
            <person name="Xu J."/>
            <person name="Eastwood D.C."/>
            <person name="Foster G.D."/>
            <person name="Sonnenberg A.S."/>
            <person name="Cullen D."/>
            <person name="de Vries R.P."/>
            <person name="Lundell T."/>
            <person name="Hibbett D.S."/>
            <person name="Henrissat B."/>
            <person name="Burton K.S."/>
            <person name="Kerrigan R.W."/>
            <person name="Challen M.P."/>
            <person name="Grigoriev I.V."/>
            <person name="Martin F."/>
        </authorList>
    </citation>
    <scope>NUCLEOTIDE SEQUENCE [LARGE SCALE GENOMIC DNA]</scope>
    <source>
        <strain evidence="6">JB137-S8 / ATCC MYA-4627 / FGSC 10392</strain>
    </source>
</reference>
<dbReference type="InterPro" id="IPR027417">
    <property type="entry name" value="P-loop_NTPase"/>
</dbReference>
<keyword evidence="1" id="KW-0547">Nucleotide-binding</keyword>
<dbReference type="Proteomes" id="UP000008493">
    <property type="component" value="Unassembled WGS sequence"/>
</dbReference>
<dbReference type="InterPro" id="IPR003439">
    <property type="entry name" value="ABC_transporter-like_ATP-bd"/>
</dbReference>
<evidence type="ECO:0000256" key="2">
    <source>
        <dbReference type="ARBA" id="ARBA00022840"/>
    </source>
</evidence>
<dbReference type="GO" id="GO:0016887">
    <property type="term" value="F:ATP hydrolysis activity"/>
    <property type="evidence" value="ECO:0007669"/>
    <property type="project" value="InterPro"/>
</dbReference>
<keyword evidence="6" id="KW-1185">Reference proteome</keyword>
<sequence>MDDNNSGDSSASISDKPQKWKTSREQYGIWEVLATPEGHHKRYQRFFQDLPESLPSLYKLLRDIFSVSPKLVVFFLLYQLWAGCQEAAKLHLSGQVLRMIEQCLREGVPDYGALCYLLVLRLVVTALASIGYRSMDLLDRLQYQVASHFQLRIMKASTDDSSVEYQNASNRLGDVVVKPVHSVFSANKTPYLPTLLALLGELPTVYCAMLALLSPKSISFASITILQQSSSLLARHVSSVFSSIERVKRNLQSIHEMYQLDAHGSDDELTDPLATENTQVGIGRGMQFELRNVSFAYPGSQATRHALRNINLSINSGQFVVIVGSNGSGKSTLIKLLLRLYSPSKGSDKPESQNTSGEILIDNKPASSYSESSLRQSTAALSQENIVYRGFSLGENIGLGFSPLISDEQAIDLAAEKAGATEVLKRMKDGANTILDPLVEYHHFNVTKQSDDHPLRKILEEWRRPVEVSGGEKQRIVAGRTFMKFNSGKVKFLAVDEPTSALDAEGEEFLLHNLLKEREGKTVVFVTHKFGNLTKQADLIVCMKEGAMVESGTHAELMKKCGEYSKLYNIQARAFRDDPTPAAASEGS</sequence>
<protein>
    <recommendedName>
        <fullName evidence="4">ABC transporter domain-containing protein</fullName>
    </recommendedName>
</protein>
<dbReference type="OMA" id="WEIANDI"/>
<evidence type="ECO:0000313" key="5">
    <source>
        <dbReference type="EMBL" id="EKM79704.1"/>
    </source>
</evidence>
<dbReference type="AlphaFoldDB" id="K5VYY0"/>
<dbReference type="SMART" id="SM00382">
    <property type="entry name" value="AAA"/>
    <property type="match status" value="1"/>
</dbReference>
<dbReference type="InterPro" id="IPR039421">
    <property type="entry name" value="Type_1_exporter"/>
</dbReference>
<dbReference type="InterPro" id="IPR003593">
    <property type="entry name" value="AAA+_ATPase"/>
</dbReference>
<dbReference type="eggNOG" id="KOG0055">
    <property type="taxonomic scope" value="Eukaryota"/>
</dbReference>
<dbReference type="RefSeq" id="XP_007329825.1">
    <property type="nucleotide sequence ID" value="XM_007329763.1"/>
</dbReference>
<accession>K5VYY0</accession>
<evidence type="ECO:0000256" key="3">
    <source>
        <dbReference type="SAM" id="MobiDB-lite"/>
    </source>
</evidence>
<feature type="region of interest" description="Disordered" evidence="3">
    <location>
        <begin position="1"/>
        <end position="20"/>
    </location>
</feature>
<evidence type="ECO:0000259" key="4">
    <source>
        <dbReference type="PROSITE" id="PS50893"/>
    </source>
</evidence>
<feature type="domain" description="ABC transporter" evidence="4">
    <location>
        <begin position="288"/>
        <end position="570"/>
    </location>
</feature>
<dbReference type="Gene3D" id="3.40.50.300">
    <property type="entry name" value="P-loop containing nucleotide triphosphate hydrolases"/>
    <property type="match status" value="1"/>
</dbReference>
<dbReference type="PROSITE" id="PS50893">
    <property type="entry name" value="ABC_TRANSPORTER_2"/>
    <property type="match status" value="1"/>
</dbReference>